<evidence type="ECO:0000256" key="1">
    <source>
        <dbReference type="SAM" id="MobiDB-lite"/>
    </source>
</evidence>
<dbReference type="EMBL" id="JAWJWE010000044">
    <property type="protein sequence ID" value="KAK6617360.1"/>
    <property type="molecule type" value="Genomic_DNA"/>
</dbReference>
<comment type="caution">
    <text evidence="2">The sequence shown here is derived from an EMBL/GenBank/DDBJ whole genome shotgun (WGS) entry which is preliminary data.</text>
</comment>
<feature type="region of interest" description="Disordered" evidence="1">
    <location>
        <begin position="35"/>
        <end position="73"/>
    </location>
</feature>
<reference evidence="2 3" key="1">
    <citation type="submission" date="2023-10" db="EMBL/GenBank/DDBJ databases">
        <title>Genomes of two closely related lineages of the louse Polyplax serrata with different host specificities.</title>
        <authorList>
            <person name="Martinu J."/>
            <person name="Tarabai H."/>
            <person name="Stefka J."/>
            <person name="Hypsa V."/>
        </authorList>
    </citation>
    <scope>NUCLEOTIDE SEQUENCE [LARGE SCALE GENOMIC DNA]</scope>
    <source>
        <strain evidence="2">HR10_N</strain>
    </source>
</reference>
<gene>
    <name evidence="2" type="ORF">RUM43_014369</name>
</gene>
<dbReference type="Proteomes" id="UP001372834">
    <property type="component" value="Unassembled WGS sequence"/>
</dbReference>
<accession>A0AAN8PB81</accession>
<feature type="compositionally biased region" description="Basic and acidic residues" evidence="1">
    <location>
        <begin position="48"/>
        <end position="73"/>
    </location>
</feature>
<evidence type="ECO:0000313" key="3">
    <source>
        <dbReference type="Proteomes" id="UP001372834"/>
    </source>
</evidence>
<dbReference type="AlphaFoldDB" id="A0AAN8PB81"/>
<feature type="compositionally biased region" description="Acidic residues" evidence="1">
    <location>
        <begin position="35"/>
        <end position="47"/>
    </location>
</feature>
<organism evidence="2 3">
    <name type="scientific">Polyplax serrata</name>
    <name type="common">Common mouse louse</name>
    <dbReference type="NCBI Taxonomy" id="468196"/>
    <lineage>
        <taxon>Eukaryota</taxon>
        <taxon>Metazoa</taxon>
        <taxon>Ecdysozoa</taxon>
        <taxon>Arthropoda</taxon>
        <taxon>Hexapoda</taxon>
        <taxon>Insecta</taxon>
        <taxon>Pterygota</taxon>
        <taxon>Neoptera</taxon>
        <taxon>Paraneoptera</taxon>
        <taxon>Psocodea</taxon>
        <taxon>Troctomorpha</taxon>
        <taxon>Phthiraptera</taxon>
        <taxon>Anoplura</taxon>
        <taxon>Polyplacidae</taxon>
        <taxon>Polyplax</taxon>
    </lineage>
</organism>
<proteinExistence type="predicted"/>
<sequence>MEVVGWAMRKENGCYDARAKIDKFQDIKFCNDVSLPEEEEEGEEEDGVGDKEKSERTSLERSKTKRSGELCRKRESHHLGRTGKILLRFYCR</sequence>
<name>A0AAN8PB81_POLSC</name>
<protein>
    <submittedName>
        <fullName evidence="2">Uncharacterized protein</fullName>
    </submittedName>
</protein>
<evidence type="ECO:0000313" key="2">
    <source>
        <dbReference type="EMBL" id="KAK6617360.1"/>
    </source>
</evidence>